<evidence type="ECO:0000256" key="13">
    <source>
        <dbReference type="HAMAP-Rule" id="MF_00281"/>
    </source>
</evidence>
<sequence>MRDRLQALADAARQEIAGVSEPSQVEALRIRYLGKKGELSAILGGMGKLPPDERRALGEVANTVKAELEQLLADAVRRAEDAALEAQLKGPKLDVTLPGRAVLPGGRHPVSRTMEDIVRTFARLGFEVAVGPEIELDYFNFEALNLPKDHPARDMQDTFYVDEPTLGHAKKADSPSLLRTHTSPVQVRHMLSRKPPIRAVMPGRVYRRDSDITHTPMFHQVEGLLVDKDVSFAELKGTLDAFVRAFFGSDTRTRFRPSFFPFTEPSAEVDVTCASCGGKGCRVCKQTGWLEVLGSGMVHPNVFTAAGYDPKEVTGYAFGMGVERLAMLRYGIDDLRMMFENDARFLAQF</sequence>
<dbReference type="CDD" id="cd00496">
    <property type="entry name" value="PheRS_alpha_core"/>
    <property type="match status" value="1"/>
</dbReference>
<evidence type="ECO:0000256" key="2">
    <source>
        <dbReference type="ARBA" id="ARBA00010207"/>
    </source>
</evidence>
<dbReference type="Pfam" id="PF02912">
    <property type="entry name" value="Phe_tRNA-synt_N"/>
    <property type="match status" value="1"/>
</dbReference>
<evidence type="ECO:0000256" key="10">
    <source>
        <dbReference type="ARBA" id="ARBA00022917"/>
    </source>
</evidence>
<dbReference type="PANTHER" id="PTHR11538">
    <property type="entry name" value="PHENYLALANYL-TRNA SYNTHETASE"/>
    <property type="match status" value="1"/>
</dbReference>
<keyword evidence="10 13" id="KW-0648">Protein biosynthesis</keyword>
<keyword evidence="6 13" id="KW-0479">Metal-binding</keyword>
<comment type="subunit">
    <text evidence="3 13">Tetramer of two alpha and two beta subunits.</text>
</comment>
<feature type="binding site" evidence="13">
    <location>
        <position position="264"/>
    </location>
    <ligand>
        <name>Mg(2+)</name>
        <dbReference type="ChEBI" id="CHEBI:18420"/>
        <note>shared with beta subunit</note>
    </ligand>
</feature>
<evidence type="ECO:0000313" key="15">
    <source>
        <dbReference type="EMBL" id="MBE4752930.1"/>
    </source>
</evidence>
<keyword evidence="8 13" id="KW-0067">ATP-binding</keyword>
<dbReference type="EC" id="6.1.1.20" evidence="13"/>
<evidence type="ECO:0000256" key="1">
    <source>
        <dbReference type="ARBA" id="ARBA00004496"/>
    </source>
</evidence>
<dbReference type="GO" id="GO:0004826">
    <property type="term" value="F:phenylalanine-tRNA ligase activity"/>
    <property type="evidence" value="ECO:0007669"/>
    <property type="project" value="UniProtKB-EC"/>
</dbReference>
<dbReference type="Pfam" id="PF01409">
    <property type="entry name" value="tRNA-synt_2d"/>
    <property type="match status" value="1"/>
</dbReference>
<comment type="catalytic activity">
    <reaction evidence="12 13">
        <text>tRNA(Phe) + L-phenylalanine + ATP = L-phenylalanyl-tRNA(Phe) + AMP + diphosphate + H(+)</text>
        <dbReference type="Rhea" id="RHEA:19413"/>
        <dbReference type="Rhea" id="RHEA-COMP:9668"/>
        <dbReference type="Rhea" id="RHEA-COMP:9699"/>
        <dbReference type="ChEBI" id="CHEBI:15378"/>
        <dbReference type="ChEBI" id="CHEBI:30616"/>
        <dbReference type="ChEBI" id="CHEBI:33019"/>
        <dbReference type="ChEBI" id="CHEBI:58095"/>
        <dbReference type="ChEBI" id="CHEBI:78442"/>
        <dbReference type="ChEBI" id="CHEBI:78531"/>
        <dbReference type="ChEBI" id="CHEBI:456215"/>
        <dbReference type="EC" id="6.1.1.20"/>
    </reaction>
</comment>
<gene>
    <name evidence="13 15" type="primary">pheS</name>
    <name evidence="15" type="ORF">G4177_32740</name>
</gene>
<dbReference type="SUPFAM" id="SSF46589">
    <property type="entry name" value="tRNA-binding arm"/>
    <property type="match status" value="1"/>
</dbReference>
<dbReference type="PANTHER" id="PTHR11538:SF41">
    <property type="entry name" value="PHENYLALANINE--TRNA LIGASE, MITOCHONDRIAL"/>
    <property type="match status" value="1"/>
</dbReference>
<dbReference type="Proteomes" id="UP001516472">
    <property type="component" value="Unassembled WGS sequence"/>
</dbReference>
<dbReference type="InterPro" id="IPR004188">
    <property type="entry name" value="Phe-tRNA_ligase_II_N"/>
</dbReference>
<name>A0ABR9PYC2_9BACT</name>
<dbReference type="InterPro" id="IPR004529">
    <property type="entry name" value="Phe-tRNA-synth_IIc_asu"/>
</dbReference>
<dbReference type="EMBL" id="JAAIYO010000015">
    <property type="protein sequence ID" value="MBE4752930.1"/>
    <property type="molecule type" value="Genomic_DNA"/>
</dbReference>
<proteinExistence type="inferred from homology"/>
<evidence type="ECO:0000256" key="3">
    <source>
        <dbReference type="ARBA" id="ARBA00011209"/>
    </source>
</evidence>
<keyword evidence="7 13" id="KW-0547">Nucleotide-binding</keyword>
<keyword evidence="4 13" id="KW-0963">Cytoplasm</keyword>
<evidence type="ECO:0000256" key="5">
    <source>
        <dbReference type="ARBA" id="ARBA00022598"/>
    </source>
</evidence>
<dbReference type="HAMAP" id="MF_00281">
    <property type="entry name" value="Phe_tRNA_synth_alpha1"/>
    <property type="match status" value="1"/>
</dbReference>
<keyword evidence="16" id="KW-1185">Reference proteome</keyword>
<evidence type="ECO:0000259" key="14">
    <source>
        <dbReference type="PROSITE" id="PS50862"/>
    </source>
</evidence>
<dbReference type="SUPFAM" id="SSF55681">
    <property type="entry name" value="Class II aaRS and biotin synthetases"/>
    <property type="match status" value="1"/>
</dbReference>
<dbReference type="InterPro" id="IPR006195">
    <property type="entry name" value="aa-tRNA-synth_II"/>
</dbReference>
<evidence type="ECO:0000256" key="9">
    <source>
        <dbReference type="ARBA" id="ARBA00022842"/>
    </source>
</evidence>
<accession>A0ABR9PYC2</accession>
<evidence type="ECO:0000256" key="7">
    <source>
        <dbReference type="ARBA" id="ARBA00022741"/>
    </source>
</evidence>
<comment type="caution">
    <text evidence="15">The sequence shown here is derived from an EMBL/GenBank/DDBJ whole genome shotgun (WGS) entry which is preliminary data.</text>
</comment>
<dbReference type="InterPro" id="IPR002319">
    <property type="entry name" value="Phenylalanyl-tRNA_Synthase"/>
</dbReference>
<dbReference type="PROSITE" id="PS50862">
    <property type="entry name" value="AA_TRNA_LIGASE_II"/>
    <property type="match status" value="1"/>
</dbReference>
<evidence type="ECO:0000313" key="16">
    <source>
        <dbReference type="Proteomes" id="UP001516472"/>
    </source>
</evidence>
<reference evidence="15 16" key="1">
    <citation type="submission" date="2020-02" db="EMBL/GenBank/DDBJ databases">
        <authorList>
            <person name="Babadi Z.K."/>
            <person name="Risdian C."/>
            <person name="Ebrahimipour G.H."/>
            <person name="Wink J."/>
        </authorList>
    </citation>
    <scope>NUCLEOTIDE SEQUENCE [LARGE SCALE GENOMIC DNA]</scope>
    <source>
        <strain evidence="15 16">ZKHCc1 1396</strain>
    </source>
</reference>
<dbReference type="InterPro" id="IPR010978">
    <property type="entry name" value="tRNA-bd_arm"/>
</dbReference>
<comment type="cofactor">
    <cofactor evidence="13">
        <name>Mg(2+)</name>
        <dbReference type="ChEBI" id="CHEBI:18420"/>
    </cofactor>
    <text evidence="13">Binds 2 magnesium ions per tetramer.</text>
</comment>
<organism evidence="15 16">
    <name type="scientific">Corallococcus soli</name>
    <dbReference type="NCBI Taxonomy" id="2710757"/>
    <lineage>
        <taxon>Bacteria</taxon>
        <taxon>Pseudomonadati</taxon>
        <taxon>Myxococcota</taxon>
        <taxon>Myxococcia</taxon>
        <taxon>Myxococcales</taxon>
        <taxon>Cystobacterineae</taxon>
        <taxon>Myxococcaceae</taxon>
        <taxon>Corallococcus</taxon>
    </lineage>
</organism>
<evidence type="ECO:0000256" key="8">
    <source>
        <dbReference type="ARBA" id="ARBA00022840"/>
    </source>
</evidence>
<dbReference type="RefSeq" id="WP_193430098.1">
    <property type="nucleotide sequence ID" value="NZ_CBCSIP010000062.1"/>
</dbReference>
<evidence type="ECO:0000256" key="6">
    <source>
        <dbReference type="ARBA" id="ARBA00022723"/>
    </source>
</evidence>
<dbReference type="NCBIfam" id="TIGR00468">
    <property type="entry name" value="pheS"/>
    <property type="match status" value="1"/>
</dbReference>
<evidence type="ECO:0000256" key="4">
    <source>
        <dbReference type="ARBA" id="ARBA00022490"/>
    </source>
</evidence>
<keyword evidence="11 13" id="KW-0030">Aminoacyl-tRNA synthetase</keyword>
<evidence type="ECO:0000256" key="12">
    <source>
        <dbReference type="ARBA" id="ARBA00049255"/>
    </source>
</evidence>
<protein>
    <recommendedName>
        <fullName evidence="13">Phenylalanine--tRNA ligase alpha subunit</fullName>
        <ecNumber evidence="13">6.1.1.20</ecNumber>
    </recommendedName>
    <alternativeName>
        <fullName evidence="13">Phenylalanyl-tRNA synthetase alpha subunit</fullName>
        <shortName evidence="13">PheRS</shortName>
    </alternativeName>
</protein>
<keyword evidence="5 13" id="KW-0436">Ligase</keyword>
<evidence type="ECO:0000256" key="11">
    <source>
        <dbReference type="ARBA" id="ARBA00023146"/>
    </source>
</evidence>
<dbReference type="InterPro" id="IPR022911">
    <property type="entry name" value="Phe_tRNA_ligase_alpha1_bac"/>
</dbReference>
<dbReference type="InterPro" id="IPR045864">
    <property type="entry name" value="aa-tRNA-synth_II/BPL/LPL"/>
</dbReference>
<dbReference type="Gene3D" id="3.30.930.10">
    <property type="entry name" value="Bira Bifunctional Protein, Domain 2"/>
    <property type="match status" value="1"/>
</dbReference>
<comment type="subcellular location">
    <subcellularLocation>
        <location evidence="1 13">Cytoplasm</location>
    </subcellularLocation>
</comment>
<feature type="domain" description="Aminoacyl-transfer RNA synthetases class-II family profile" evidence="14">
    <location>
        <begin position="117"/>
        <end position="340"/>
    </location>
</feature>
<keyword evidence="9 13" id="KW-0460">Magnesium</keyword>
<comment type="similarity">
    <text evidence="2 13">Belongs to the class-II aminoacyl-tRNA synthetase family. Phe-tRNA synthetase alpha subunit type 1 subfamily.</text>
</comment>